<dbReference type="Proteomes" id="UP001276902">
    <property type="component" value="Unassembled WGS sequence"/>
</dbReference>
<feature type="repeat" description="Cell wall-binding" evidence="2">
    <location>
        <begin position="50"/>
        <end position="69"/>
    </location>
</feature>
<comment type="caution">
    <text evidence="5">The sequence shown here is derived from an EMBL/GenBank/DDBJ whole genome shotgun (WGS) entry which is preliminary data.</text>
</comment>
<sequence length="833" mass="90119">MKSNKTKSAMTALVVAAMLCSAAMPIRAAEAQWVNNNGTWSYVKEDGSIAKGWIKDNNCWYAFDDNGAMRTGWIASNEHWYFMGESGVMQADAWVEDNGARYYIKGTGVMAKDYVKDGYELTEDGKAIPLAESKSVVLTDPEALEGEVIEGNLYVDVTTAKALELKGVTVKGKLVVIGDNQTAGKLTITDSKIEAISTQTRNTEVVLSGETEVKTIVLEETAAVTPDKSFKGEVEKIEVQSTTKGEVVIEVPAQEVSTRTYASVDIQAPVESLEVKTDTQIKVNADVKNVVVTESAKDTAIEVSKGSTVGTLTADAPVSIDGKGTINKVEANVDGVEAGKDTVIKDVETGKDVEQAPEVNKPSTGGSTGGSSSGGGTTKPTVETTLAPVAVRQDGPNEKAPDNSNFGGKVTFQYANAYKAAGADIKTENGKATIILPEAFNESNKAALLELFGDEALGADKNTLYAGLEIAIPAGATQVKSSKNLNDLGNAEVIDNTNSYGNCLMQYVGIATTSNGAYQPVNESSAVKYYQFLDKDNKVLETYKLTIEMVRANPISKTSVTKLFEDTEYEMTTTDLGNVSYTRNGNTIKASGNVNYITGWSAYPGEEANGYYIVFDIDVKGFEKTAVSKMTLLNSDVKELKNTAENQNDTHTWIVRLRDNEDTIKVSVDFEGNGNFIEYTIDTSDLKLAEPVTFTANSDFSWYGKTLADIQSNVEVTNDTITGTLNYVTGWNDGAWGVEMNEGYYIVFDINVPNNKTITKRGEKTNTGDTTHTWVIYLGKDEADIKTSIEMEADMDGDMENTQKDKFTYNLDLSGLVLNPKTETNPDDESIPE</sequence>
<proteinExistence type="predicted"/>
<dbReference type="RefSeq" id="WP_320883553.1">
    <property type="nucleotide sequence ID" value="NZ_JALDAW010000013.1"/>
</dbReference>
<dbReference type="EMBL" id="JALDAW010000013">
    <property type="protein sequence ID" value="MDY5168173.1"/>
    <property type="molecule type" value="Genomic_DNA"/>
</dbReference>
<dbReference type="InterPro" id="IPR018337">
    <property type="entry name" value="Cell_wall/Cho-bd_repeat"/>
</dbReference>
<dbReference type="Gene3D" id="2.10.270.10">
    <property type="entry name" value="Cholin Binding"/>
    <property type="match status" value="1"/>
</dbReference>
<feature type="signal peptide" evidence="4">
    <location>
        <begin position="1"/>
        <end position="28"/>
    </location>
</feature>
<name>A0AB35ULA8_9FIRM</name>
<evidence type="ECO:0000256" key="4">
    <source>
        <dbReference type="SAM" id="SignalP"/>
    </source>
</evidence>
<dbReference type="Pfam" id="PF01473">
    <property type="entry name" value="Choline_bind_1"/>
    <property type="match status" value="4"/>
</dbReference>
<organism evidence="5 6">
    <name type="scientific">Dielma fastidiosa</name>
    <dbReference type="NCBI Taxonomy" id="1034346"/>
    <lineage>
        <taxon>Bacteria</taxon>
        <taxon>Bacillati</taxon>
        <taxon>Bacillota</taxon>
        <taxon>Erysipelotrichia</taxon>
        <taxon>Erysipelotrichales</taxon>
        <taxon>Erysipelotrichaceae</taxon>
        <taxon>Dielma</taxon>
    </lineage>
</organism>
<keyword evidence="1" id="KW-0677">Repeat</keyword>
<evidence type="ECO:0000256" key="2">
    <source>
        <dbReference type="PROSITE-ProRule" id="PRU00591"/>
    </source>
</evidence>
<protein>
    <recommendedName>
        <fullName evidence="7">Cell wall binding repeat protein</fullName>
    </recommendedName>
</protein>
<evidence type="ECO:0000256" key="1">
    <source>
        <dbReference type="ARBA" id="ARBA00022737"/>
    </source>
</evidence>
<keyword evidence="4" id="KW-0732">Signal</keyword>
<reference evidence="5" key="1">
    <citation type="submission" date="2022-03" db="EMBL/GenBank/DDBJ databases">
        <title>First case of bacteraemia caused by Dielma fastidiosa in a patient hospitalised with diverticulitis.</title>
        <authorList>
            <person name="Forman-Ankjaer B."/>
            <person name="Hvid-Jensen F."/>
            <person name="Kobel C.M."/>
            <person name="Greve T."/>
        </authorList>
    </citation>
    <scope>NUCLEOTIDE SEQUENCE</scope>
    <source>
        <strain evidence="5">AUH_DF_2021</strain>
    </source>
</reference>
<evidence type="ECO:0000313" key="6">
    <source>
        <dbReference type="Proteomes" id="UP001276902"/>
    </source>
</evidence>
<feature type="chain" id="PRO_5044258798" description="Cell wall binding repeat protein" evidence="4">
    <location>
        <begin position="29"/>
        <end position="833"/>
    </location>
</feature>
<dbReference type="AlphaFoldDB" id="A0AB35ULA8"/>
<feature type="region of interest" description="Disordered" evidence="3">
    <location>
        <begin position="347"/>
        <end position="381"/>
    </location>
</feature>
<accession>A0AB35ULA8</accession>
<gene>
    <name evidence="5" type="ORF">MQE39_08585</name>
</gene>
<dbReference type="SUPFAM" id="SSF69360">
    <property type="entry name" value="Cell wall binding repeat"/>
    <property type="match status" value="1"/>
</dbReference>
<evidence type="ECO:0000256" key="3">
    <source>
        <dbReference type="SAM" id="MobiDB-lite"/>
    </source>
</evidence>
<feature type="compositionally biased region" description="Gly residues" evidence="3">
    <location>
        <begin position="366"/>
        <end position="377"/>
    </location>
</feature>
<evidence type="ECO:0008006" key="7">
    <source>
        <dbReference type="Google" id="ProtNLM"/>
    </source>
</evidence>
<dbReference type="PROSITE" id="PS51170">
    <property type="entry name" value="CW"/>
    <property type="match status" value="1"/>
</dbReference>
<evidence type="ECO:0000313" key="5">
    <source>
        <dbReference type="EMBL" id="MDY5168173.1"/>
    </source>
</evidence>